<evidence type="ECO:0000313" key="1">
    <source>
        <dbReference type="EMBL" id="OON17911.1"/>
    </source>
</evidence>
<dbReference type="AlphaFoldDB" id="A0A1S8WU07"/>
<reference evidence="1 2" key="1">
    <citation type="submission" date="2015-03" db="EMBL/GenBank/DDBJ databases">
        <title>Draft genome of the nematode, Opisthorchis viverrini.</title>
        <authorList>
            <person name="Mitreva M."/>
        </authorList>
    </citation>
    <scope>NUCLEOTIDE SEQUENCE [LARGE SCALE GENOMIC DNA]</scope>
    <source>
        <strain evidence="1">Khon Kaen</strain>
    </source>
</reference>
<keyword evidence="2" id="KW-1185">Reference proteome</keyword>
<protein>
    <submittedName>
        <fullName evidence="1">Uncharacterized protein</fullName>
    </submittedName>
</protein>
<gene>
    <name evidence="1" type="ORF">X801_06246</name>
</gene>
<dbReference type="Proteomes" id="UP000243686">
    <property type="component" value="Unassembled WGS sequence"/>
</dbReference>
<proteinExistence type="predicted"/>
<accession>A0A1S8WU07</accession>
<name>A0A1S8WU07_OPIVI</name>
<dbReference type="EMBL" id="KV894730">
    <property type="protein sequence ID" value="OON17911.1"/>
    <property type="molecule type" value="Genomic_DNA"/>
</dbReference>
<evidence type="ECO:0000313" key="2">
    <source>
        <dbReference type="Proteomes" id="UP000243686"/>
    </source>
</evidence>
<organism evidence="1 2">
    <name type="scientific">Opisthorchis viverrini</name>
    <name type="common">Southeast Asian liver fluke</name>
    <dbReference type="NCBI Taxonomy" id="6198"/>
    <lineage>
        <taxon>Eukaryota</taxon>
        <taxon>Metazoa</taxon>
        <taxon>Spiralia</taxon>
        <taxon>Lophotrochozoa</taxon>
        <taxon>Platyhelminthes</taxon>
        <taxon>Trematoda</taxon>
        <taxon>Digenea</taxon>
        <taxon>Opisthorchiida</taxon>
        <taxon>Opisthorchiata</taxon>
        <taxon>Opisthorchiidae</taxon>
        <taxon>Opisthorchis</taxon>
    </lineage>
</organism>
<sequence length="79" mass="8959">MSGRNQRKTRKSVNNMAFAHYGHPVSRLAQDPNLHFVSIFLELCRIDDAERSENGRSHPMFLISKGEDSLRVGAVHHTS</sequence>